<dbReference type="GO" id="GO:0043190">
    <property type="term" value="C:ATP-binding cassette (ABC) transporter complex"/>
    <property type="evidence" value="ECO:0007669"/>
    <property type="project" value="InterPro"/>
</dbReference>
<evidence type="ECO:0000256" key="1">
    <source>
        <dbReference type="ARBA" id="ARBA00004418"/>
    </source>
</evidence>
<dbReference type="RefSeq" id="WP_160896813.1">
    <property type="nucleotide sequence ID" value="NZ_WUMU01000034.1"/>
</dbReference>
<evidence type="ECO:0000256" key="3">
    <source>
        <dbReference type="ARBA" id="ARBA00022448"/>
    </source>
</evidence>
<dbReference type="InterPro" id="IPR030678">
    <property type="entry name" value="Peptide/Ni-bd"/>
</dbReference>
<dbReference type="PROSITE" id="PS51318">
    <property type="entry name" value="TAT"/>
    <property type="match status" value="1"/>
</dbReference>
<gene>
    <name evidence="6" type="ORF">GR170_22900</name>
</gene>
<comment type="subcellular location">
    <subcellularLocation>
        <location evidence="1">Periplasm</location>
    </subcellularLocation>
</comment>
<evidence type="ECO:0000313" key="6">
    <source>
        <dbReference type="EMBL" id="MXN20689.1"/>
    </source>
</evidence>
<dbReference type="Proteomes" id="UP000477911">
    <property type="component" value="Unassembled WGS sequence"/>
</dbReference>
<organism evidence="6 7">
    <name type="scientific">Pseudooceanicola albus</name>
    <dbReference type="NCBI Taxonomy" id="2692189"/>
    <lineage>
        <taxon>Bacteria</taxon>
        <taxon>Pseudomonadati</taxon>
        <taxon>Pseudomonadota</taxon>
        <taxon>Alphaproteobacteria</taxon>
        <taxon>Rhodobacterales</taxon>
        <taxon>Paracoccaceae</taxon>
        <taxon>Pseudooceanicola</taxon>
    </lineage>
</organism>
<dbReference type="PROSITE" id="PS01040">
    <property type="entry name" value="SBP_BACTERIAL_5"/>
    <property type="match status" value="1"/>
</dbReference>
<dbReference type="GO" id="GO:1904680">
    <property type="term" value="F:peptide transmembrane transporter activity"/>
    <property type="evidence" value="ECO:0007669"/>
    <property type="project" value="TreeGrafter"/>
</dbReference>
<comment type="similarity">
    <text evidence="2">Belongs to the bacterial solute-binding protein 5 family.</text>
</comment>
<dbReference type="Gene3D" id="3.40.190.10">
    <property type="entry name" value="Periplasmic binding protein-like II"/>
    <property type="match status" value="1"/>
</dbReference>
<reference evidence="6 7" key="1">
    <citation type="submission" date="2019-12" db="EMBL/GenBank/DDBJ databases">
        <authorList>
            <person name="Li M."/>
        </authorList>
    </citation>
    <scope>NUCLEOTIDE SEQUENCE [LARGE SCALE GENOMIC DNA]</scope>
    <source>
        <strain evidence="6 7">GBMRC 2024</strain>
    </source>
</reference>
<dbReference type="AlphaFoldDB" id="A0A6L7G9P6"/>
<dbReference type="SUPFAM" id="SSF53850">
    <property type="entry name" value="Periplasmic binding protein-like II"/>
    <property type="match status" value="1"/>
</dbReference>
<evidence type="ECO:0000256" key="2">
    <source>
        <dbReference type="ARBA" id="ARBA00005695"/>
    </source>
</evidence>
<dbReference type="InterPro" id="IPR000914">
    <property type="entry name" value="SBP_5_dom"/>
</dbReference>
<dbReference type="GO" id="GO:0015833">
    <property type="term" value="P:peptide transport"/>
    <property type="evidence" value="ECO:0007669"/>
    <property type="project" value="TreeGrafter"/>
</dbReference>
<protein>
    <recommendedName>
        <fullName evidence="5">Solute-binding protein family 5 domain-containing protein</fullName>
    </recommendedName>
</protein>
<dbReference type="PANTHER" id="PTHR30290:SF9">
    <property type="entry name" value="OLIGOPEPTIDE-BINDING PROTEIN APPA"/>
    <property type="match status" value="1"/>
</dbReference>
<dbReference type="InterPro" id="IPR023765">
    <property type="entry name" value="SBP_5_CS"/>
</dbReference>
<dbReference type="Pfam" id="PF00496">
    <property type="entry name" value="SBP_bac_5"/>
    <property type="match status" value="1"/>
</dbReference>
<accession>A0A6L7G9P6</accession>
<keyword evidence="4" id="KW-0732">Signal</keyword>
<dbReference type="CDD" id="cd08503">
    <property type="entry name" value="PBP2_NikA_DppA_OppA_like_17"/>
    <property type="match status" value="1"/>
</dbReference>
<dbReference type="GO" id="GO:0030288">
    <property type="term" value="C:outer membrane-bounded periplasmic space"/>
    <property type="evidence" value="ECO:0007669"/>
    <property type="project" value="UniProtKB-ARBA"/>
</dbReference>
<comment type="caution">
    <text evidence="6">The sequence shown here is derived from an EMBL/GenBank/DDBJ whole genome shotgun (WGS) entry which is preliminary data.</text>
</comment>
<dbReference type="InterPro" id="IPR039424">
    <property type="entry name" value="SBP_5"/>
</dbReference>
<keyword evidence="3" id="KW-0813">Transport</keyword>
<evidence type="ECO:0000259" key="5">
    <source>
        <dbReference type="Pfam" id="PF00496"/>
    </source>
</evidence>
<name>A0A6L7G9P6_9RHOB</name>
<dbReference type="PIRSF" id="PIRSF002741">
    <property type="entry name" value="MppA"/>
    <property type="match status" value="1"/>
</dbReference>
<proteinExistence type="inferred from homology"/>
<feature type="domain" description="Solute-binding protein family 5" evidence="5">
    <location>
        <begin position="98"/>
        <end position="446"/>
    </location>
</feature>
<dbReference type="InterPro" id="IPR006311">
    <property type="entry name" value="TAT_signal"/>
</dbReference>
<keyword evidence="7" id="KW-1185">Reference proteome</keyword>
<evidence type="ECO:0000313" key="7">
    <source>
        <dbReference type="Proteomes" id="UP000477911"/>
    </source>
</evidence>
<dbReference type="PANTHER" id="PTHR30290">
    <property type="entry name" value="PERIPLASMIC BINDING COMPONENT OF ABC TRANSPORTER"/>
    <property type="match status" value="1"/>
</dbReference>
<dbReference type="Gene3D" id="3.10.105.10">
    <property type="entry name" value="Dipeptide-binding Protein, Domain 3"/>
    <property type="match status" value="1"/>
</dbReference>
<evidence type="ECO:0000256" key="4">
    <source>
        <dbReference type="ARBA" id="ARBA00022729"/>
    </source>
</evidence>
<dbReference type="EMBL" id="WUMU01000034">
    <property type="protein sequence ID" value="MXN20689.1"/>
    <property type="molecule type" value="Genomic_DNA"/>
</dbReference>
<sequence length="527" mass="57587">MTFDDKPWITQSGHRFDFSRRQFLRSAASVGLIGLGGAASVFGARPAAAQTPVRGGSLTVAYTAPVDSMDPRVAYSVAGQQFMGSIFDNLIFDNNGQLEPMLATSWAAENGAREWVFNLREGVKFHDGSDFTSADVVATYEMAMDKTAGGRMYNAAGPLSAVTAEGPLRVRLTYSQPFSDGPSAVASRFMRILPAGKFDQLTDHPIGTGPFMYKSFEPGSSATAVKNPNYWDPERPYLDQLTIVGIADSVTQQAALRSGNVDVLSGIQTETFLSLRNVSGLIARSEPGTNYHCLITQINMAPFDNLKVREAFRYLIDRNMLIASALLGQGGVGTDSPFQVTDAYYPKDLPLRNQDLPRAKKLLEDSGVGPLNLDIFTMSERPPSPRIAVALKDAASKVGIGININDVPYTEYAANVTRQRPLYTTGTFATASNLFTNLFLLYHSKGAVNYSQTESGPGVDALIEEILATTDQERKIEMVNEVVSKIVLYSEKIIPYFMNTSVVMNGRVQGYTFPRFDLIDMGRVWVS</sequence>